<dbReference type="InterPro" id="IPR036383">
    <property type="entry name" value="TSP1_rpt_sf"/>
</dbReference>
<keyword evidence="11" id="KW-1185">Reference proteome</keyword>
<evidence type="ECO:0000313" key="11">
    <source>
        <dbReference type="Proteomes" id="UP001178507"/>
    </source>
</evidence>
<evidence type="ECO:0000256" key="2">
    <source>
        <dbReference type="ARBA" id="ARBA00022606"/>
    </source>
</evidence>
<dbReference type="InterPro" id="IPR013320">
    <property type="entry name" value="ConA-like_dom_sf"/>
</dbReference>
<dbReference type="Pfam" id="PF13385">
    <property type="entry name" value="Laminin_G_3"/>
    <property type="match status" value="1"/>
</dbReference>
<feature type="compositionally biased region" description="Polar residues" evidence="9">
    <location>
        <begin position="314"/>
        <end position="324"/>
    </location>
</feature>
<dbReference type="SUPFAM" id="SSF57184">
    <property type="entry name" value="Growth factor receptor domain"/>
    <property type="match status" value="1"/>
</dbReference>
<dbReference type="GO" id="GO:0016055">
    <property type="term" value="P:Wnt signaling pathway"/>
    <property type="evidence" value="ECO:0007669"/>
    <property type="project" value="UniProtKB-KW"/>
</dbReference>
<evidence type="ECO:0000256" key="3">
    <source>
        <dbReference type="ARBA" id="ARBA00022674"/>
    </source>
</evidence>
<feature type="region of interest" description="Disordered" evidence="9">
    <location>
        <begin position="314"/>
        <end position="334"/>
    </location>
</feature>
<dbReference type="SUPFAM" id="SSF58113">
    <property type="entry name" value="Apolipoprotein A-I"/>
    <property type="match status" value="1"/>
</dbReference>
<evidence type="ECO:0000256" key="5">
    <source>
        <dbReference type="ARBA" id="ARBA00022729"/>
    </source>
</evidence>
<evidence type="ECO:0000256" key="1">
    <source>
        <dbReference type="ARBA" id="ARBA00007308"/>
    </source>
</evidence>
<name>A0AA36MJ02_9DINO</name>
<dbReference type="InterPro" id="IPR009030">
    <property type="entry name" value="Growth_fac_rcpt_cys_sf"/>
</dbReference>
<dbReference type="InterPro" id="IPR000884">
    <property type="entry name" value="TSP1_rpt"/>
</dbReference>
<dbReference type="EMBL" id="CAUJNA010000195">
    <property type="protein sequence ID" value="CAJ1373441.1"/>
    <property type="molecule type" value="Genomic_DNA"/>
</dbReference>
<dbReference type="SMART" id="SM00261">
    <property type="entry name" value="FU"/>
    <property type="match status" value="1"/>
</dbReference>
<keyword evidence="3" id="KW-0358">Heparin-binding</keyword>
<comment type="similarity">
    <text evidence="1">Belongs to the R-spondin family.</text>
</comment>
<evidence type="ECO:0000256" key="6">
    <source>
        <dbReference type="ARBA" id="ARBA00022737"/>
    </source>
</evidence>
<feature type="compositionally biased region" description="Low complexity" evidence="9">
    <location>
        <begin position="539"/>
        <end position="559"/>
    </location>
</feature>
<dbReference type="CDD" id="cd00064">
    <property type="entry name" value="FU"/>
    <property type="match status" value="1"/>
</dbReference>
<keyword evidence="6" id="KW-0677">Repeat</keyword>
<dbReference type="GO" id="GO:0008201">
    <property type="term" value="F:heparin binding"/>
    <property type="evidence" value="ECO:0007669"/>
    <property type="project" value="UniProtKB-KW"/>
</dbReference>
<comment type="caution">
    <text evidence="10">The sequence shown here is derived from an EMBL/GenBank/DDBJ whole genome shotgun (WGS) entry which is preliminary data.</text>
</comment>
<dbReference type="SMART" id="SM00209">
    <property type="entry name" value="TSP1"/>
    <property type="match status" value="1"/>
</dbReference>
<sequence length="3973" mass="435165">MGSPSSVFYIFLAAVGARKFTFWEPSADVNAATGPGSDRHVGPVFINEATRVSAVSDLWLNVSKVKSAKSTCSSCCKQDPYSPDVLPWAPGDMVTTHFREEGLLLGRSSTLATALVTKMEGKSVQVQLLSLKDATSFASGQTVRAHFPMGKDKSKSPDPLPAVVVNSTESHTTVRYKNKFLGELQLSNSWVLPSWAMSYQFIPAEWIKTSPKEAVDVDCSFDQFEACISRSGCMWKEPVYQDLPCVVADWGEWNPCTVTCGVGKQRRIRPFPTQPSCRRLSPSPHVQDDRFCVQPSCPLVPDHCKAKASNASEAPSASLLQTAPQPKPAKMSRTPDWAQGALLELLAETHFGQDPQQAVEEELQNVVKAASTDTKELIKETGPTPIEEHPLYIEGETVIAWAEKGTGLGPQCPESYFTIQLDIDVENNAVSAACNRCAAGCLHCNGPGEDQCTACPAPLRLYTHMDGRSVCVEGCPDCFRPSEEDDSECVFDDSQFGCDHVAAFHPEVMPEHRGAPDSCQTLEPEEDEEDEEEEETGMALLSKSSRSASESRSAVPSVEALAGEAGRVEAKKDMIKRTLHWLENEKMPQVLDGISQYADATLQVLASDLVRDPELLKPLAVALGHSHQTKSDQAESLSALFTHQDPSLAMIQRDLKLAGEVRAQSRYSLWNQSLSSSRNTPLFSEVLNNVVEALVKVTLDTRKGAHGRRHGPRHTVLAQNAGVDTRAESLAAVMAERLEESSRELLHFNLLKFELKQKDKDHLLKLGADLVQALRGSGIIDRLAMEISSQKLPVAESDALLTVAQEAKSASAGKLSGVALSLLSNGQQAMDRQLQRMLTEGAMAFSLSAEETANLTTHLEGEVHAKLLTLSQESVAQIMRHVSEDLFNQNDELRDELLSAARAVLASELGKLAAEAHTLAAGKLEEKVQVSSIGTKLARKQLDIAVREVLMHVEVSAADAVWAAQTVLRESETAAVIANRVKTSSEGALMQLRTGQWRAATSRIAAEAPLSMAEQVIFERMARRLDDFVSTLSQLQLEEMDQLDPELQPLAAVQRAAQVTLQRALGASRSDAAGRLTAILKGNVRRLVRSKCRALPGGDMEEVRRQVTEAFQTLDLPPQDDMVLELLQADLERHVEEVARGQRQQAEDSYLEALSKQDDAALQRLGRCMESANDFTQFLSDLGAFALHETQSALSPAEQRVWTLGRLRVKADTILLAVVKAAASSAERHCQTKDLAKAVKVDVQREADKGRHSWTLQLQDLVAANETGITPKEQQRFIALLDEKLWQPLKDSAFHHGNGAQGGSLASPRTQAQLLYHSMLRRLLREGSVTLAAKLSRDMEALNSMLLEEAFSVGASGMGKADGYPNGIILLETDDTETETRTVASTLESLDLSQTQAILEGGLQELRVTANRLLLERANSQLRPKLMTKLDKYVTNVRDRDYLDAYYFEQRDKYIGKAVELLYGDGSNLGPPLCKGATTLLENLEESYEKAQALRSGNLFSTFDEAGDLACKLDEGGLTTVQFITNVKDILDVFQKLLEMASGLPIVGTLARFLNKPVDFLVKLMEKHLVPIRDKLKDDYVPKFRLACKFRKMVVRRVGYAVEAIRVLKLQAFPANKAAEMVGLAMNVCGWLPPVALLADNALTGAVAVDGLFGATTDFVREIISWIEGLIPESILKKMAEANKVMNFIFLPVRKTKAALFGVYKVCIPFIKCWEFSLRDLLAALTGFLEKIFSFALKPFEPLVEKAVAPVKRQLEKAFKTLMPSPEVHFDGLTGMFQGNGSLMVLVQQLFKTDTEETFSGQIEKSMELTKKQAGYCYSYGTELPLAHAICKDISEKYGPARTPYECQKLCNSACSRCFRWSFVVTDAAVGAGVCRFAKSNAYYEVKNPTSVSGPKACKDVGEYQPDTFMEHVESGLCKDMGAFPEIKEAEACKKACFVDGDCKVVQMSGGMCYVGIGKEGCSLGTTSMSLHKTRTAKEALQTRCNAASGVQKAAEKYRATCPASVEDCDAWALEEAAKDVQGADSPVVQEVMELTGTSYQKFTCELLELEVDCPDVNKGEKVEGFDRCQEEGTEMVTRETEGEIQKQIDAEVAEQLAGCRAHAKLALACACISAGWMKSICLGMAKAKSTYIGYEIPPEFVKQFCDENERDAATANYCDSWISQGIFEGVAKNSTAIAAEIRASFLPTESCAKASGDQFLCEMKFLNEGGGETKQMDLTNQIQLQNMYQAKQFDSLAAETQKVQQELADIQTQMDEGFASTREQLFSMDKAAANRTEEQTRQIYQKLEASQQEQNARLAYMMQAGQCDSKLQTKELKDFMTNGLNNLQSAVLSGTGQQIDQATSKIKDAVANSQRAIQKQMKESFSDLKDTVTEGFDQVQQKLDANRKAIQKQMTDRFNAVDQKLVHVQGQLNSALKGIEVVDNRIKDLAKQSSKQFQELHHGQQRQMSALLAIVQKLEVIEDKIDDIPIAVRESRFQDFIYQFKTLTLSLEHLLQQFQDFSDKRRADINNLQAAQAAYRSCSGQLEDVLQATKAVKQSSAEAMKMLHTIYGEVVQRFAQVSILAVDGGFSRMHFEALAEQIAEDLQANKSQVDLFMSQESLQSVIVADQDVLYGKDLQAKCTAMCVPQTVRELKPCTCSDGRRPLQRVAAKYLFTPAAATMLLEWTQQALDDVPLKYSIALKDLYMQITYLERKFAAFDLEPPKARTQFADDWKRIAFDMESIRKSYAMVDTKERAVLGKLQLSGRLLDTMASFWSPAPLECHKPALMDLGESALGQLVLWSPLKQKGEGAAYLILRQPSRLLQTSALSWMHDAAASDCRSIPVGYENIEGLMQSGFVCWTDADGTAKVRSICDPRGLDDLIDTSSLKWVSEEKFSEFGSQNSLLAPIATSKFRTTPLEAEVFSYWERQIAFIAAAHCGNGKLDITEECDSPGEGCKKCKLVPGYACPRPGKPCQSICGDHKAVKMEDCDEADSDSNDGCTPFCQLEFCPRSALSLPVKHAQRESPNPSPELELCASQSRGEVLSLEGCGNFNELVFAGFTMDGHWVRHDIRLDATLASMGNGPWKLKASGWVTLGSPYKLWNDGTSFSVTCRGADTITGCLFWCGSLANSSECIKPWLVQTHANRSQDTRAERLLVYGRKSAETDLQACEDGAKLVAMACGDNQITGNEECDPPGGCCDAQCKLASGWQWQDGCEAICGDGVVLGDEKCDPPMQGCDEKCKLEPGWKWSQDKTTAICGDAMVVGKEECDPPGVCCNTTCSLEPGWQWKDGCQAICGDGMVLGDEECDPPMEGCDEKCKLETGWKWSQDTTTAICGDAMVVGKEECDPPGVCCNTTCSLEPGWQWKDGCEAICGDGMVLGDEECDPPNGGNCTDECKNNTGIAVPTHSWSSQGSGYLKFAGADLEEMVSADTFAVEVMFRVQKASRDHANIIGSVSNAHQKNRDSGLRWSVSMRGHDCEVNVNLGGENQGLQLYYTERDKVRLCDDKWHHLALVFYRKQGKVYMYVDGKDILTSMGRREFKGGKSFDATFVVGAGEESVNQRGQFAHLMFWKGAKTIQQLGPKACSQEGLVAAYELDNTYEDRVTGNSGFINHGGAFVKNLYDTSQLCPALYGDEKAVSCGAVTGSSGLGIGWNSAATISEGLLVNPGQRDYKLQNIPTELIGGTYFGTKTWPSAGTWTISYTAPVTLYVWVMKNHYNAGVDAALSGDWAKVASPGFKRSDGHELHLWKRSFSAGSSYSIKTNALMVGGVVSKGCEAEVEKVWFKGGGGETCTKVCNANGFERCDKDKMVSLTNNDRVGAAFKEAGYTCKGFHGARNYAGTPFSTSRSDDCAPVTSGTSANSLTCDKNSHGHHAPLCACKDKAAEVEKVWFKGGGGETCTKVCNANGFERCDKDKMVSLTNNDRVGAAFKEAGYTCKGFHGARNYAGTPFSTSRSDDCAPVTSGTSANSLTCDKNNHGHHAPLCACKDKGS</sequence>
<feature type="region of interest" description="Disordered" evidence="9">
    <location>
        <begin position="509"/>
        <end position="559"/>
    </location>
</feature>
<dbReference type="Pfam" id="PF00090">
    <property type="entry name" value="TSP_1"/>
    <property type="match status" value="1"/>
</dbReference>
<keyword evidence="5" id="KW-0732">Signal</keyword>
<keyword evidence="4" id="KW-0879">Wnt signaling pathway</keyword>
<accession>A0AA36MJ02</accession>
<dbReference type="InterPro" id="IPR011936">
    <property type="entry name" value="Myxo_disulph_rpt"/>
</dbReference>
<evidence type="ECO:0000256" key="8">
    <source>
        <dbReference type="SAM" id="Coils"/>
    </source>
</evidence>
<dbReference type="SUPFAM" id="SSF49899">
    <property type="entry name" value="Concanavalin A-like lectins/glucanases"/>
    <property type="match status" value="1"/>
</dbReference>
<feature type="compositionally biased region" description="Acidic residues" evidence="9">
    <location>
        <begin position="523"/>
        <end position="536"/>
    </location>
</feature>
<dbReference type="Gene3D" id="2.60.120.200">
    <property type="match status" value="1"/>
</dbReference>
<dbReference type="Proteomes" id="UP001178507">
    <property type="component" value="Unassembled WGS sequence"/>
</dbReference>
<evidence type="ECO:0000256" key="9">
    <source>
        <dbReference type="SAM" id="MobiDB-lite"/>
    </source>
</evidence>
<protein>
    <submittedName>
        <fullName evidence="10">Uncharacterized protein</fullName>
    </submittedName>
</protein>
<dbReference type="Gene3D" id="2.20.100.10">
    <property type="entry name" value="Thrombospondin type-1 (TSP1) repeat"/>
    <property type="match status" value="1"/>
</dbReference>
<dbReference type="SUPFAM" id="SSF82895">
    <property type="entry name" value="TSP-1 type 1 repeat"/>
    <property type="match status" value="1"/>
</dbReference>
<keyword evidence="8" id="KW-0175">Coiled coil</keyword>
<feature type="coiled-coil region" evidence="8">
    <location>
        <begin position="2234"/>
        <end position="2294"/>
    </location>
</feature>
<dbReference type="InterPro" id="IPR006212">
    <property type="entry name" value="Furin_repeat"/>
</dbReference>
<evidence type="ECO:0000256" key="4">
    <source>
        <dbReference type="ARBA" id="ARBA00022687"/>
    </source>
</evidence>
<evidence type="ECO:0000313" key="10">
    <source>
        <dbReference type="EMBL" id="CAJ1373441.1"/>
    </source>
</evidence>
<dbReference type="Pfam" id="PF13948">
    <property type="entry name" value="DUF4215"/>
    <property type="match status" value="1"/>
</dbReference>
<dbReference type="PROSITE" id="PS50092">
    <property type="entry name" value="TSP1"/>
    <property type="match status" value="1"/>
</dbReference>
<keyword evidence="7" id="KW-1015">Disulfide bond</keyword>
<gene>
    <name evidence="10" type="ORF">EVOR1521_LOCUS3255</name>
</gene>
<organism evidence="10 11">
    <name type="scientific">Effrenium voratum</name>
    <dbReference type="NCBI Taxonomy" id="2562239"/>
    <lineage>
        <taxon>Eukaryota</taxon>
        <taxon>Sar</taxon>
        <taxon>Alveolata</taxon>
        <taxon>Dinophyceae</taxon>
        <taxon>Suessiales</taxon>
        <taxon>Symbiodiniaceae</taxon>
        <taxon>Effrenium</taxon>
    </lineage>
</organism>
<evidence type="ECO:0000256" key="7">
    <source>
        <dbReference type="ARBA" id="ARBA00023157"/>
    </source>
</evidence>
<reference evidence="10" key="1">
    <citation type="submission" date="2023-08" db="EMBL/GenBank/DDBJ databases">
        <authorList>
            <person name="Chen Y."/>
            <person name="Shah S."/>
            <person name="Dougan E. K."/>
            <person name="Thang M."/>
            <person name="Chan C."/>
        </authorList>
    </citation>
    <scope>NUCLEOTIDE SEQUENCE</scope>
</reference>
<keyword evidence="2" id="KW-0716">Sensory transduction</keyword>
<proteinExistence type="inferred from homology"/>